<feature type="transmembrane region" description="Helical" evidence="7">
    <location>
        <begin position="43"/>
        <end position="61"/>
    </location>
</feature>
<keyword evidence="5 7" id="KW-1133">Transmembrane helix</keyword>
<keyword evidence="10" id="KW-1185">Reference proteome</keyword>
<feature type="transmembrane region" description="Helical" evidence="7">
    <location>
        <begin position="98"/>
        <end position="121"/>
    </location>
</feature>
<dbReference type="RefSeq" id="WP_330974940.1">
    <property type="nucleotide sequence ID" value="NZ_JAZGLY010000005.1"/>
</dbReference>
<dbReference type="PANTHER" id="PTHR23522">
    <property type="entry name" value="BLL5896 PROTEIN"/>
    <property type="match status" value="1"/>
</dbReference>
<feature type="domain" description="Major facilitator superfamily (MFS) profile" evidence="8">
    <location>
        <begin position="208"/>
        <end position="414"/>
    </location>
</feature>
<keyword evidence="6 7" id="KW-0472">Membrane</keyword>
<dbReference type="InterPro" id="IPR004740">
    <property type="entry name" value="Nuc_H_symport"/>
</dbReference>
<dbReference type="EMBL" id="JAZGLY010000005">
    <property type="protein sequence ID" value="MEE6187531.1"/>
    <property type="molecule type" value="Genomic_DNA"/>
</dbReference>
<gene>
    <name evidence="9" type="ORF">V2H41_09615</name>
</gene>
<dbReference type="InterPro" id="IPR036259">
    <property type="entry name" value="MFS_trans_sf"/>
</dbReference>
<organism evidence="9 10">
    <name type="scientific">Niabella digestorum</name>
    <dbReference type="NCBI Taxonomy" id="3117701"/>
    <lineage>
        <taxon>Bacteria</taxon>
        <taxon>Pseudomonadati</taxon>
        <taxon>Bacteroidota</taxon>
        <taxon>Chitinophagia</taxon>
        <taxon>Chitinophagales</taxon>
        <taxon>Chitinophagaceae</taxon>
        <taxon>Niabella</taxon>
    </lineage>
</organism>
<evidence type="ECO:0000256" key="1">
    <source>
        <dbReference type="ARBA" id="ARBA00004651"/>
    </source>
</evidence>
<feature type="transmembrane region" description="Helical" evidence="7">
    <location>
        <begin position="343"/>
        <end position="361"/>
    </location>
</feature>
<feature type="transmembrane region" description="Helical" evidence="7">
    <location>
        <begin position="68"/>
        <end position="86"/>
    </location>
</feature>
<dbReference type="SUPFAM" id="SSF103473">
    <property type="entry name" value="MFS general substrate transporter"/>
    <property type="match status" value="2"/>
</dbReference>
<keyword evidence="3" id="KW-1003">Cell membrane</keyword>
<evidence type="ECO:0000256" key="3">
    <source>
        <dbReference type="ARBA" id="ARBA00022475"/>
    </source>
</evidence>
<dbReference type="InterPro" id="IPR020846">
    <property type="entry name" value="MFS_dom"/>
</dbReference>
<dbReference type="Proteomes" id="UP001357452">
    <property type="component" value="Unassembled WGS sequence"/>
</dbReference>
<dbReference type="PANTHER" id="PTHR23522:SF4">
    <property type="entry name" value="NUCLEOSIDE PERMEASE NUPG-RELATED"/>
    <property type="match status" value="1"/>
</dbReference>
<proteinExistence type="predicted"/>
<accession>A0ABU7RHV1</accession>
<dbReference type="CDD" id="cd06177">
    <property type="entry name" value="MFS_NHS"/>
    <property type="match status" value="1"/>
</dbReference>
<feature type="transmembrane region" description="Helical" evidence="7">
    <location>
        <begin position="162"/>
        <end position="182"/>
    </location>
</feature>
<feature type="transmembrane region" description="Helical" evidence="7">
    <location>
        <begin position="133"/>
        <end position="150"/>
    </location>
</feature>
<dbReference type="Gene3D" id="1.20.1250.20">
    <property type="entry name" value="MFS general substrate transporter like domains"/>
    <property type="match status" value="2"/>
</dbReference>
<feature type="transmembrane region" description="Helical" evidence="7">
    <location>
        <begin position="203"/>
        <end position="225"/>
    </location>
</feature>
<evidence type="ECO:0000256" key="5">
    <source>
        <dbReference type="ARBA" id="ARBA00022989"/>
    </source>
</evidence>
<reference evidence="9 10" key="1">
    <citation type="submission" date="2024-01" db="EMBL/GenBank/DDBJ databases">
        <title>Niabella digestum sp. nov., isolated from waste digestion system.</title>
        <authorList>
            <person name="Zhang L."/>
        </authorList>
    </citation>
    <scope>NUCLEOTIDE SEQUENCE [LARGE SCALE GENOMIC DNA]</scope>
    <source>
        <strain evidence="9 10">A18</strain>
    </source>
</reference>
<comment type="caution">
    <text evidence="9">The sequence shown here is derived from an EMBL/GenBank/DDBJ whole genome shotgun (WGS) entry which is preliminary data.</text>
</comment>
<evidence type="ECO:0000256" key="7">
    <source>
        <dbReference type="SAM" id="Phobius"/>
    </source>
</evidence>
<keyword evidence="2" id="KW-0813">Transport</keyword>
<feature type="transmembrane region" description="Helical" evidence="7">
    <location>
        <begin position="12"/>
        <end position="31"/>
    </location>
</feature>
<protein>
    <submittedName>
        <fullName evidence="9">Nucleoside permease</fullName>
    </submittedName>
</protein>
<evidence type="ECO:0000256" key="6">
    <source>
        <dbReference type="ARBA" id="ARBA00023136"/>
    </source>
</evidence>
<evidence type="ECO:0000256" key="4">
    <source>
        <dbReference type="ARBA" id="ARBA00022692"/>
    </source>
</evidence>
<dbReference type="PROSITE" id="PS50850">
    <property type="entry name" value="MFS"/>
    <property type="match status" value="1"/>
</dbReference>
<feature type="transmembrane region" description="Helical" evidence="7">
    <location>
        <begin position="381"/>
        <end position="400"/>
    </location>
</feature>
<dbReference type="NCBIfam" id="TIGR00889">
    <property type="entry name" value="2A0110"/>
    <property type="match status" value="1"/>
</dbReference>
<keyword evidence="4 7" id="KW-0812">Transmembrane</keyword>
<evidence type="ECO:0000256" key="2">
    <source>
        <dbReference type="ARBA" id="ARBA00022448"/>
    </source>
</evidence>
<sequence length="414" mass="46054">MSIKFRLTIINFLQFFIWGAYLTSIGGYMYATLHFQGEEIGTVFLTLGIASIFMPPLLGIVSDKWINAERLLGIMHLVGAAALYYASTVTTPTTMFWAMLLVCAAYMPTISLNNTVSYYVLKSHGMEPQKDFPPIRVWGTIGFIAAMWLTDLFHLTLTKGQLLFACGSSIITGLYCFTLPYCKPANTKSSSLAEAFGLDALKLFGITKMAIFFIFSMFLGAALQITNQWGVPFIDHFKSDPAYADTIGVKYPNILVSISQISETVFIVTIPFFLRRYGIKTVMLMSMVAWCLRFGLFGIGNPGSGLIFLILSMIVYGMAFDFFNISGSLFIEKEAPSNIRGSAQGLFMMMTNGIGAMIGSYGSGWMVQHYTIDGVTDWSSVWFIFSAYALTIAVLFALIFKYRHQPESFQTVSH</sequence>
<evidence type="ECO:0000259" key="8">
    <source>
        <dbReference type="PROSITE" id="PS50850"/>
    </source>
</evidence>
<feature type="transmembrane region" description="Helical" evidence="7">
    <location>
        <begin position="254"/>
        <end position="274"/>
    </location>
</feature>
<name>A0ABU7RHV1_9BACT</name>
<dbReference type="Pfam" id="PF03825">
    <property type="entry name" value="Nuc_H_symport"/>
    <property type="match status" value="1"/>
</dbReference>
<evidence type="ECO:0000313" key="9">
    <source>
        <dbReference type="EMBL" id="MEE6187531.1"/>
    </source>
</evidence>
<evidence type="ECO:0000313" key="10">
    <source>
        <dbReference type="Proteomes" id="UP001357452"/>
    </source>
</evidence>
<comment type="subcellular location">
    <subcellularLocation>
        <location evidence="1">Cell membrane</location>
        <topology evidence="1">Multi-pass membrane protein</topology>
    </subcellularLocation>
</comment>